<dbReference type="EMBL" id="WOWP01000051">
    <property type="protein sequence ID" value="MUV04553.1"/>
    <property type="molecule type" value="Genomic_DNA"/>
</dbReference>
<dbReference type="GO" id="GO:0005615">
    <property type="term" value="C:extracellular space"/>
    <property type="evidence" value="ECO:0007669"/>
    <property type="project" value="TreeGrafter"/>
</dbReference>
<evidence type="ECO:0000256" key="8">
    <source>
        <dbReference type="ARBA" id="ARBA00023026"/>
    </source>
</evidence>
<dbReference type="OrthoDB" id="1111523at2"/>
<evidence type="ECO:0000256" key="7">
    <source>
        <dbReference type="ARBA" id="ARBA00022801"/>
    </source>
</evidence>
<sequence length="513" mass="58671">MKNIITILVLSCTWLCSAQLFNPQKKEMTEKFFPEFEVEINTPAFDKKKGFTKYDEMMPFLQKLVDSHKDIAEMTFIGKSQKGRDIPYIHINQKSGVNDKVKVWIQAGIHGNEPASSEGVLYLIEQLLNNSEYSNYLDQLEIGIIPMANIDGYNKQDRYAANGLDLNRDQTKLMVQESVYLKKAFTDFGAEVALDFHEFQPFRKDYLEMGEFGYSNPYDVMLLYTGNLNVPKELRDLTQFGFIKNTKDLLATHNLTSHDYYTTADVHGFTVFNQGSVNARASATSYALSNCVSTLVEVRGIDLGRTSFKRRIMTTFYIAVSYMNTAMENKTELRRILKQSEESGNDVVVSSKREASRSELEFIDIASNTKVKEEVNLRDALKSHPVLKRDMPTAYIVLPEHTALIEKLKVLGVEAQELKEAQDIEVESYKVVNYKRDARKYEGMNRQDVTTEKVTETKNFPAGTYIIYTSQKNRGLAIETLEPEADNSFISFGVLRTNLGEELPIYRYMKSKL</sequence>
<dbReference type="RefSeq" id="WP_157483791.1">
    <property type="nucleotide sequence ID" value="NZ_WOWP01000051.1"/>
</dbReference>
<keyword evidence="7" id="KW-0378">Hydrolase</keyword>
<evidence type="ECO:0000256" key="11">
    <source>
        <dbReference type="SAM" id="SignalP"/>
    </source>
</evidence>
<dbReference type="Gene3D" id="3.40.630.10">
    <property type="entry name" value="Zn peptidases"/>
    <property type="match status" value="1"/>
</dbReference>
<dbReference type="PANTHER" id="PTHR11705:SF83">
    <property type="entry name" value="INACTIVE METALLOCARBOXYPEPTIDASE ECM14"/>
    <property type="match status" value="1"/>
</dbReference>
<evidence type="ECO:0000256" key="5">
    <source>
        <dbReference type="ARBA" id="ARBA00022670"/>
    </source>
</evidence>
<evidence type="ECO:0000259" key="12">
    <source>
        <dbReference type="PROSITE" id="PS52035"/>
    </source>
</evidence>
<dbReference type="SMART" id="SM00631">
    <property type="entry name" value="Zn_pept"/>
    <property type="match status" value="1"/>
</dbReference>
<keyword evidence="4" id="KW-0964">Secreted</keyword>
<dbReference type="SUPFAM" id="SSF53187">
    <property type="entry name" value="Zn-dependent exopeptidases"/>
    <property type="match status" value="1"/>
</dbReference>
<evidence type="ECO:0000256" key="1">
    <source>
        <dbReference type="ARBA" id="ARBA00001947"/>
    </source>
</evidence>
<dbReference type="GO" id="GO:0004181">
    <property type="term" value="F:metallocarboxypeptidase activity"/>
    <property type="evidence" value="ECO:0007669"/>
    <property type="project" value="InterPro"/>
</dbReference>
<evidence type="ECO:0000256" key="3">
    <source>
        <dbReference type="ARBA" id="ARBA00005988"/>
    </source>
</evidence>
<feature type="signal peptide" evidence="11">
    <location>
        <begin position="1"/>
        <end position="18"/>
    </location>
</feature>
<evidence type="ECO:0000313" key="14">
    <source>
        <dbReference type="Proteomes" id="UP000433945"/>
    </source>
</evidence>
<evidence type="ECO:0000256" key="4">
    <source>
        <dbReference type="ARBA" id="ARBA00022525"/>
    </source>
</evidence>
<evidence type="ECO:0000256" key="2">
    <source>
        <dbReference type="ARBA" id="ARBA00004613"/>
    </source>
</evidence>
<keyword evidence="9" id="KW-0325">Glycoprotein</keyword>
<comment type="caution">
    <text evidence="13">The sequence shown here is derived from an EMBL/GenBank/DDBJ whole genome shotgun (WGS) entry which is preliminary data.</text>
</comment>
<protein>
    <submittedName>
        <fullName evidence="13">Peptidase</fullName>
    </submittedName>
</protein>
<organism evidence="13 14">
    <name type="scientific">Flavobacterium rakeshii</name>
    <dbReference type="NCBI Taxonomy" id="1038845"/>
    <lineage>
        <taxon>Bacteria</taxon>
        <taxon>Pseudomonadati</taxon>
        <taxon>Bacteroidota</taxon>
        <taxon>Flavobacteriia</taxon>
        <taxon>Flavobacteriales</taxon>
        <taxon>Flavobacteriaceae</taxon>
        <taxon>Flavobacterium</taxon>
    </lineage>
</organism>
<evidence type="ECO:0000256" key="10">
    <source>
        <dbReference type="PROSITE-ProRule" id="PRU01379"/>
    </source>
</evidence>
<gene>
    <name evidence="13" type="ORF">GN157_12615</name>
</gene>
<comment type="cofactor">
    <cofactor evidence="1">
        <name>Zn(2+)</name>
        <dbReference type="ChEBI" id="CHEBI:29105"/>
    </cofactor>
</comment>
<dbReference type="InterPro" id="IPR000834">
    <property type="entry name" value="Peptidase_M14"/>
</dbReference>
<dbReference type="GO" id="GO:0006508">
    <property type="term" value="P:proteolysis"/>
    <property type="evidence" value="ECO:0007669"/>
    <property type="project" value="UniProtKB-KW"/>
</dbReference>
<feature type="chain" id="PRO_5027110644" evidence="11">
    <location>
        <begin position="19"/>
        <end position="513"/>
    </location>
</feature>
<keyword evidence="5" id="KW-0645">Protease</keyword>
<dbReference type="AlphaFoldDB" id="A0A6N8HFS7"/>
<comment type="similarity">
    <text evidence="3 10">Belongs to the peptidase M14 family.</text>
</comment>
<keyword evidence="8" id="KW-0843">Virulence</keyword>
<name>A0A6N8HFS7_9FLAO</name>
<proteinExistence type="inferred from homology"/>
<evidence type="ECO:0000256" key="6">
    <source>
        <dbReference type="ARBA" id="ARBA00022729"/>
    </source>
</evidence>
<dbReference type="Pfam" id="PF00246">
    <property type="entry name" value="Peptidase_M14"/>
    <property type="match status" value="1"/>
</dbReference>
<keyword evidence="14" id="KW-1185">Reference proteome</keyword>
<reference evidence="13 14" key="1">
    <citation type="submission" date="2019-12" db="EMBL/GenBank/DDBJ databases">
        <authorList>
            <person name="Sun J.-Q."/>
        </authorList>
    </citation>
    <scope>NUCLEOTIDE SEQUENCE [LARGE SCALE GENOMIC DNA]</scope>
    <source>
        <strain evidence="13 14">JCM 17928</strain>
    </source>
</reference>
<evidence type="ECO:0000313" key="13">
    <source>
        <dbReference type="EMBL" id="MUV04553.1"/>
    </source>
</evidence>
<keyword evidence="6 11" id="KW-0732">Signal</keyword>
<dbReference type="GO" id="GO:0008270">
    <property type="term" value="F:zinc ion binding"/>
    <property type="evidence" value="ECO:0007669"/>
    <property type="project" value="InterPro"/>
</dbReference>
<dbReference type="PANTHER" id="PTHR11705">
    <property type="entry name" value="PROTEASE FAMILY M14 CARBOXYPEPTIDASE A,B"/>
    <property type="match status" value="1"/>
</dbReference>
<feature type="domain" description="Peptidase M14" evidence="12">
    <location>
        <begin position="50"/>
        <end position="326"/>
    </location>
</feature>
<feature type="active site" description="Proton donor/acceptor" evidence="10">
    <location>
        <position position="297"/>
    </location>
</feature>
<comment type="subcellular location">
    <subcellularLocation>
        <location evidence="2">Secreted</location>
    </subcellularLocation>
</comment>
<dbReference type="PROSITE" id="PS52035">
    <property type="entry name" value="PEPTIDASE_M14"/>
    <property type="match status" value="1"/>
</dbReference>
<dbReference type="Proteomes" id="UP000433945">
    <property type="component" value="Unassembled WGS sequence"/>
</dbReference>
<accession>A0A6N8HFS7</accession>
<evidence type="ECO:0000256" key="9">
    <source>
        <dbReference type="ARBA" id="ARBA00023180"/>
    </source>
</evidence>